<dbReference type="Pfam" id="PF20064">
    <property type="entry name" value="DUF6463"/>
    <property type="match status" value="1"/>
</dbReference>
<accession>A0ABR6ZID7</accession>
<sequence length="129" mass="14296">MSTQIKPRKIWIGRYLIVVAALHPVVSMLIYGPVYLGMLERGVFNTVNRDPLRSAAIWFLLFGGPVLLLGMTINSLERKPDFTQASSLGLGMLLLCIFGVVLMPMSGFWLVMPVAIALMSRRSSERLSA</sequence>
<evidence type="ECO:0000313" key="3">
    <source>
        <dbReference type="Proteomes" id="UP000646911"/>
    </source>
</evidence>
<evidence type="ECO:0000256" key="1">
    <source>
        <dbReference type="SAM" id="Phobius"/>
    </source>
</evidence>
<feature type="transmembrane region" description="Helical" evidence="1">
    <location>
        <begin position="56"/>
        <end position="76"/>
    </location>
</feature>
<keyword evidence="1" id="KW-0812">Transmembrane</keyword>
<comment type="caution">
    <text evidence="2">The sequence shown here is derived from an EMBL/GenBank/DDBJ whole genome shotgun (WGS) entry which is preliminary data.</text>
</comment>
<feature type="transmembrane region" description="Helical" evidence="1">
    <location>
        <begin position="12"/>
        <end position="36"/>
    </location>
</feature>
<name>A0ABR6ZID7_9BURK</name>
<keyword evidence="1" id="KW-0472">Membrane</keyword>
<dbReference type="RefSeq" id="WP_186957062.1">
    <property type="nucleotide sequence ID" value="NZ_JACOFX010000030.1"/>
</dbReference>
<proteinExistence type="predicted"/>
<organism evidence="2 3">
    <name type="scientific">Undibacterium umbellatum</name>
    <dbReference type="NCBI Taxonomy" id="2762300"/>
    <lineage>
        <taxon>Bacteria</taxon>
        <taxon>Pseudomonadati</taxon>
        <taxon>Pseudomonadota</taxon>
        <taxon>Betaproteobacteria</taxon>
        <taxon>Burkholderiales</taxon>
        <taxon>Oxalobacteraceae</taxon>
        <taxon>Undibacterium</taxon>
    </lineage>
</organism>
<dbReference type="Proteomes" id="UP000646911">
    <property type="component" value="Unassembled WGS sequence"/>
</dbReference>
<feature type="transmembrane region" description="Helical" evidence="1">
    <location>
        <begin position="88"/>
        <end position="112"/>
    </location>
</feature>
<dbReference type="EMBL" id="JACOFX010000030">
    <property type="protein sequence ID" value="MBC3911351.1"/>
    <property type="molecule type" value="Genomic_DNA"/>
</dbReference>
<evidence type="ECO:0000313" key="2">
    <source>
        <dbReference type="EMBL" id="MBC3911351.1"/>
    </source>
</evidence>
<keyword evidence="1" id="KW-1133">Transmembrane helix</keyword>
<keyword evidence="3" id="KW-1185">Reference proteome</keyword>
<reference evidence="2 3" key="1">
    <citation type="submission" date="2020-08" db="EMBL/GenBank/DDBJ databases">
        <title>Novel species isolated from subtropical streams in China.</title>
        <authorList>
            <person name="Lu H."/>
        </authorList>
    </citation>
    <scope>NUCLEOTIDE SEQUENCE [LARGE SCALE GENOMIC DNA]</scope>
    <source>
        <strain evidence="2 3">NL8W</strain>
    </source>
</reference>
<protein>
    <submittedName>
        <fullName evidence="2">Uncharacterized protein</fullName>
    </submittedName>
</protein>
<dbReference type="InterPro" id="IPR045590">
    <property type="entry name" value="DUF6463"/>
</dbReference>
<gene>
    <name evidence="2" type="ORF">H8L47_27695</name>
</gene>